<dbReference type="Pfam" id="PF19040">
    <property type="entry name" value="SGNH"/>
    <property type="match status" value="1"/>
</dbReference>
<keyword evidence="6 8" id="KW-0472">Membrane</keyword>
<dbReference type="InterPro" id="IPR036514">
    <property type="entry name" value="SGNH_hydro_sf"/>
</dbReference>
<feature type="transmembrane region" description="Helical" evidence="8">
    <location>
        <begin position="323"/>
        <end position="344"/>
    </location>
</feature>
<feature type="transmembrane region" description="Helical" evidence="8">
    <location>
        <begin position="81"/>
        <end position="100"/>
    </location>
</feature>
<feature type="transmembrane region" description="Helical" evidence="8">
    <location>
        <begin position="20"/>
        <end position="37"/>
    </location>
</feature>
<evidence type="ECO:0000256" key="4">
    <source>
        <dbReference type="ARBA" id="ARBA00022692"/>
    </source>
</evidence>
<feature type="transmembrane region" description="Helical" evidence="8">
    <location>
        <begin position="231"/>
        <end position="251"/>
    </location>
</feature>
<dbReference type="GO" id="GO:0005886">
    <property type="term" value="C:plasma membrane"/>
    <property type="evidence" value="ECO:0007669"/>
    <property type="project" value="UniProtKB-SubCell"/>
</dbReference>
<feature type="transmembrane region" description="Helical" evidence="8">
    <location>
        <begin position="257"/>
        <end position="277"/>
    </location>
</feature>
<evidence type="ECO:0000256" key="1">
    <source>
        <dbReference type="ARBA" id="ARBA00004651"/>
    </source>
</evidence>
<protein>
    <submittedName>
        <fullName evidence="11">Peptidoglycan/LPS O-acetylase OafA/YrhL</fullName>
    </submittedName>
</protein>
<comment type="subcellular location">
    <subcellularLocation>
        <location evidence="1">Cell membrane</location>
        <topology evidence="1">Multi-pass membrane protein</topology>
    </subcellularLocation>
</comment>
<comment type="caution">
    <text evidence="11">The sequence shown here is derived from an EMBL/GenBank/DDBJ whole genome shotgun (WGS) entry which is preliminary data.</text>
</comment>
<keyword evidence="5 8" id="KW-1133">Transmembrane helix</keyword>
<feature type="domain" description="SGNH" evidence="10">
    <location>
        <begin position="434"/>
        <end position="661"/>
    </location>
</feature>
<dbReference type="InterPro" id="IPR002656">
    <property type="entry name" value="Acyl_transf_3_dom"/>
</dbReference>
<keyword evidence="4 8" id="KW-0812">Transmembrane</keyword>
<dbReference type="Proteomes" id="UP000547458">
    <property type="component" value="Unassembled WGS sequence"/>
</dbReference>
<feature type="transmembrane region" description="Helical" evidence="8">
    <location>
        <begin position="43"/>
        <end position="60"/>
    </location>
</feature>
<feature type="transmembrane region" description="Helical" evidence="8">
    <location>
        <begin position="151"/>
        <end position="167"/>
    </location>
</feature>
<keyword evidence="7" id="KW-0012">Acyltransferase</keyword>
<evidence type="ECO:0000256" key="3">
    <source>
        <dbReference type="ARBA" id="ARBA00022679"/>
    </source>
</evidence>
<dbReference type="InterPro" id="IPR050879">
    <property type="entry name" value="Acyltransferase_3"/>
</dbReference>
<keyword evidence="2" id="KW-1003">Cell membrane</keyword>
<evidence type="ECO:0000256" key="6">
    <source>
        <dbReference type="ARBA" id="ARBA00023136"/>
    </source>
</evidence>
<dbReference type="EMBL" id="JAATJL010000001">
    <property type="protein sequence ID" value="NJC22527.1"/>
    <property type="molecule type" value="Genomic_DNA"/>
</dbReference>
<feature type="transmembrane region" description="Helical" evidence="8">
    <location>
        <begin position="174"/>
        <end position="193"/>
    </location>
</feature>
<feature type="transmembrane region" description="Helical" evidence="8">
    <location>
        <begin position="199"/>
        <end position="219"/>
    </location>
</feature>
<dbReference type="GO" id="GO:0009103">
    <property type="term" value="P:lipopolysaccharide biosynthetic process"/>
    <property type="evidence" value="ECO:0007669"/>
    <property type="project" value="TreeGrafter"/>
</dbReference>
<dbReference type="Pfam" id="PF01757">
    <property type="entry name" value="Acyl_transf_3"/>
    <property type="match status" value="1"/>
</dbReference>
<reference evidence="11 12" key="1">
    <citation type="submission" date="2020-03" db="EMBL/GenBank/DDBJ databases">
        <title>Sequencing the genomes of 1000 actinobacteria strains.</title>
        <authorList>
            <person name="Klenk H.-P."/>
        </authorList>
    </citation>
    <scope>NUCLEOTIDE SEQUENCE [LARGE SCALE GENOMIC DNA]</scope>
    <source>
        <strain evidence="11 12">DSM 16403</strain>
    </source>
</reference>
<evidence type="ECO:0000256" key="7">
    <source>
        <dbReference type="ARBA" id="ARBA00023315"/>
    </source>
</evidence>
<dbReference type="PANTHER" id="PTHR23028">
    <property type="entry name" value="ACETYLTRANSFERASE"/>
    <property type="match status" value="1"/>
</dbReference>
<proteinExistence type="predicted"/>
<sequence length="668" mass="71439">MHRPPHAAAGFRPDIQGLRAVAVLAVVIYHAGVSLVPGGYSGVDVFFVISGFLITSHLLSTLRDHGTIRLSDFYARRIRRILPAALTVLVLTALASVLLVPRVDVPGTLEDAAATALYMPNLLFAAQGTDYLAETSPSPFQHYWSLGIEEQFYLLWPAVLLGTFFLVRRSNRRLAAVIAALVAASFASGLVLLEVSPPWAFFSLPSRAWELGVGALAALALRHAAGRLSTAVGRVLIWSGLAGMLTGFVLLTSTTPFPGVAALLPTLSTAAVILGGSAAPHPALLTNRPMQAMGKWSYSLYLVHWPLLTIPQLAVGVEHPLPLAGTLALGALSVPLAILLHRYVEGPFRRGPARGNIRRTGPTLAMATAGSLVIAGSAYGAGLYIDRTPATAAQPAERKAGLPYPEGTPFVPSNVTPVLERAATSAPPTNGDGCHAPVKQTEPQAHCIYGNREATQDVVLFGDSHAEQWFAGVDRLARDNAMRLRTLTKASCPAVSISIERQGAPYTECDQWREGALQTIREVKPRLVVLGNYGRVTPVDDSKDLRKQWEEGLRATIDALPEGTEVVVMADTPFHDSAPASCLSRNIDDAAACDAEPEEALNASRAAVERRVAEETGARFLDMNKYLCAEHCPAIIGDILAYRDAHHLSEPMGEALAPRLAAELDKEL</sequence>
<gene>
    <name evidence="11" type="ORF">BJ994_001603</name>
</gene>
<evidence type="ECO:0000259" key="9">
    <source>
        <dbReference type="Pfam" id="PF01757"/>
    </source>
</evidence>
<dbReference type="RefSeq" id="WP_167993190.1">
    <property type="nucleotide sequence ID" value="NZ_JAATJL010000001.1"/>
</dbReference>
<keyword evidence="12" id="KW-1185">Reference proteome</keyword>
<dbReference type="InterPro" id="IPR043968">
    <property type="entry name" value="SGNH"/>
</dbReference>
<evidence type="ECO:0000313" key="12">
    <source>
        <dbReference type="Proteomes" id="UP000547458"/>
    </source>
</evidence>
<dbReference type="PANTHER" id="PTHR23028:SF53">
    <property type="entry name" value="ACYL_TRANSF_3 DOMAIN-CONTAINING PROTEIN"/>
    <property type="match status" value="1"/>
</dbReference>
<evidence type="ECO:0000259" key="10">
    <source>
        <dbReference type="Pfam" id="PF19040"/>
    </source>
</evidence>
<evidence type="ECO:0000256" key="2">
    <source>
        <dbReference type="ARBA" id="ARBA00022475"/>
    </source>
</evidence>
<dbReference type="GO" id="GO:0016747">
    <property type="term" value="F:acyltransferase activity, transferring groups other than amino-acyl groups"/>
    <property type="evidence" value="ECO:0007669"/>
    <property type="project" value="InterPro"/>
</dbReference>
<keyword evidence="3" id="KW-0808">Transferase</keyword>
<dbReference type="SUPFAM" id="SSF52266">
    <property type="entry name" value="SGNH hydrolase"/>
    <property type="match status" value="1"/>
</dbReference>
<feature type="transmembrane region" description="Helical" evidence="8">
    <location>
        <begin position="364"/>
        <end position="385"/>
    </location>
</feature>
<name>A0A846RQT0_9MICC</name>
<dbReference type="AlphaFoldDB" id="A0A846RQT0"/>
<accession>A0A846RQT0</accession>
<evidence type="ECO:0000256" key="8">
    <source>
        <dbReference type="SAM" id="Phobius"/>
    </source>
</evidence>
<dbReference type="Gene3D" id="3.40.50.1110">
    <property type="entry name" value="SGNH hydrolase"/>
    <property type="match status" value="1"/>
</dbReference>
<feature type="transmembrane region" description="Helical" evidence="8">
    <location>
        <begin position="298"/>
        <end position="317"/>
    </location>
</feature>
<feature type="domain" description="Acyltransferase 3" evidence="9">
    <location>
        <begin position="14"/>
        <end position="341"/>
    </location>
</feature>
<evidence type="ECO:0000313" key="11">
    <source>
        <dbReference type="EMBL" id="NJC22527.1"/>
    </source>
</evidence>
<evidence type="ECO:0000256" key="5">
    <source>
        <dbReference type="ARBA" id="ARBA00022989"/>
    </source>
</evidence>
<organism evidence="11 12">
    <name type="scientific">Arthrobacter pigmenti</name>
    <dbReference type="NCBI Taxonomy" id="271432"/>
    <lineage>
        <taxon>Bacteria</taxon>
        <taxon>Bacillati</taxon>
        <taxon>Actinomycetota</taxon>
        <taxon>Actinomycetes</taxon>
        <taxon>Micrococcales</taxon>
        <taxon>Micrococcaceae</taxon>
        <taxon>Arthrobacter</taxon>
    </lineage>
</organism>